<dbReference type="SUPFAM" id="SSF53067">
    <property type="entry name" value="Actin-like ATPase domain"/>
    <property type="match status" value="1"/>
</dbReference>
<dbReference type="PROSITE" id="PS01075">
    <property type="entry name" value="ACETATE_KINASE_1"/>
    <property type="match status" value="1"/>
</dbReference>
<evidence type="ECO:0000256" key="4">
    <source>
        <dbReference type="ARBA" id="ARBA00022679"/>
    </source>
</evidence>
<evidence type="ECO:0000256" key="3">
    <source>
        <dbReference type="ARBA" id="ARBA00022490"/>
    </source>
</evidence>
<dbReference type="InterPro" id="IPR043129">
    <property type="entry name" value="ATPase_NBD"/>
</dbReference>
<comment type="similarity">
    <text evidence="1">Belongs to the acetokinase family.</text>
</comment>
<keyword evidence="5" id="KW-0547">Nucleotide-binding</keyword>
<protein>
    <recommendedName>
        <fullName evidence="2">butyrate kinase</fullName>
        <ecNumber evidence="2">2.7.2.7</ecNumber>
    </recommendedName>
</protein>
<evidence type="ECO:0000256" key="7">
    <source>
        <dbReference type="ARBA" id="ARBA00022840"/>
    </source>
</evidence>
<gene>
    <name evidence="8" type="ORF">GH807_06030</name>
</gene>
<dbReference type="RefSeq" id="WP_148602377.1">
    <property type="nucleotide sequence ID" value="NZ_RXYB01000002.1"/>
</dbReference>
<keyword evidence="4" id="KW-0808">Transferase</keyword>
<proteinExistence type="inferred from homology"/>
<evidence type="ECO:0000256" key="2">
    <source>
        <dbReference type="ARBA" id="ARBA00013069"/>
    </source>
</evidence>
<evidence type="ECO:0000256" key="1">
    <source>
        <dbReference type="ARBA" id="ARBA00008748"/>
    </source>
</evidence>
<dbReference type="Proteomes" id="UP000653358">
    <property type="component" value="Unassembled WGS sequence"/>
</dbReference>
<accession>A0ABR6WK62</accession>
<keyword evidence="7" id="KW-0067">ATP-binding</keyword>
<dbReference type="Gene3D" id="3.30.420.40">
    <property type="match status" value="1"/>
</dbReference>
<organism evidence="8 9">
    <name type="scientific">Acetobacterium tundrae</name>
    <dbReference type="NCBI Taxonomy" id="132932"/>
    <lineage>
        <taxon>Bacteria</taxon>
        <taxon>Bacillati</taxon>
        <taxon>Bacillota</taxon>
        <taxon>Clostridia</taxon>
        <taxon>Eubacteriales</taxon>
        <taxon>Eubacteriaceae</taxon>
        <taxon>Acetobacterium</taxon>
    </lineage>
</organism>
<evidence type="ECO:0000313" key="8">
    <source>
        <dbReference type="EMBL" id="MBC3796611.1"/>
    </source>
</evidence>
<name>A0ABR6WK62_9FIRM</name>
<sequence>MKDYVILTINPGSTSTKIGIFENENELFSASIEHRSDVLEAFLTINQQFDFIKDTIMEILENHHFDTKKLSAVVGRGGLLPPIKSGGYTVNEAMKNLIWAGGLSEHASNLGALLADTIAGPLGIPAFIYDGVSADEMEDIARITGFPEIQRQSFCHVLNSKAMGRKYVRGKNPPCFCSRMKGWFLWTM</sequence>
<evidence type="ECO:0000313" key="9">
    <source>
        <dbReference type="Proteomes" id="UP000653358"/>
    </source>
</evidence>
<keyword evidence="9" id="KW-1185">Reference proteome</keyword>
<dbReference type="EMBL" id="WJBB01000005">
    <property type="protein sequence ID" value="MBC3796611.1"/>
    <property type="molecule type" value="Genomic_DNA"/>
</dbReference>
<dbReference type="InterPro" id="IPR023865">
    <property type="entry name" value="Aliphatic_acid_kinase_CS"/>
</dbReference>
<evidence type="ECO:0000256" key="5">
    <source>
        <dbReference type="ARBA" id="ARBA00022741"/>
    </source>
</evidence>
<reference evidence="8 9" key="1">
    <citation type="journal article" date="2020" name="mSystems">
        <title>Defining Genomic and Predicted Metabolic Features of the Acetobacterium Genus.</title>
        <authorList>
            <person name="Ross D.E."/>
            <person name="Marshall C.W."/>
            <person name="Gulliver D."/>
            <person name="May H.D."/>
            <person name="Norman R.S."/>
        </authorList>
    </citation>
    <scope>NUCLEOTIDE SEQUENCE [LARGE SCALE GENOMIC DNA]</scope>
    <source>
        <strain evidence="8 9">DSM 9173</strain>
    </source>
</reference>
<keyword evidence="6" id="KW-0418">Kinase</keyword>
<dbReference type="EC" id="2.7.2.7" evidence="2"/>
<keyword evidence="3" id="KW-0963">Cytoplasm</keyword>
<comment type="caution">
    <text evidence="8">The sequence shown here is derived from an EMBL/GenBank/DDBJ whole genome shotgun (WGS) entry which is preliminary data.</text>
</comment>
<evidence type="ECO:0000256" key="6">
    <source>
        <dbReference type="ARBA" id="ARBA00022777"/>
    </source>
</evidence>